<dbReference type="Gene3D" id="3.40.50.720">
    <property type="entry name" value="NAD(P)-binding Rossmann-like Domain"/>
    <property type="match status" value="1"/>
</dbReference>
<keyword evidence="1" id="KW-0560">Oxidoreductase</keyword>
<evidence type="ECO:0000313" key="3">
    <source>
        <dbReference type="Proteomes" id="UP000308005"/>
    </source>
</evidence>
<organism evidence="2 3">
    <name type="scientific">Aureobasidium pullulans</name>
    <name type="common">Black yeast</name>
    <name type="synonym">Pullularia pullulans</name>
    <dbReference type="NCBI Taxonomy" id="5580"/>
    <lineage>
        <taxon>Eukaryota</taxon>
        <taxon>Fungi</taxon>
        <taxon>Dikarya</taxon>
        <taxon>Ascomycota</taxon>
        <taxon>Pezizomycotina</taxon>
        <taxon>Dothideomycetes</taxon>
        <taxon>Dothideomycetidae</taxon>
        <taxon>Dothideales</taxon>
        <taxon>Saccotheciaceae</taxon>
        <taxon>Aureobasidium</taxon>
    </lineage>
</organism>
<dbReference type="AlphaFoldDB" id="A0A4S9T2T8"/>
<accession>A0A4S9T2T8</accession>
<dbReference type="GO" id="GO:0016651">
    <property type="term" value="F:oxidoreductase activity, acting on NAD(P)H"/>
    <property type="evidence" value="ECO:0007669"/>
    <property type="project" value="InterPro"/>
</dbReference>
<dbReference type="Gene3D" id="3.90.180.10">
    <property type="entry name" value="Medium-chain alcohol dehydrogenases, catalytic domain"/>
    <property type="match status" value="1"/>
</dbReference>
<proteinExistence type="predicted"/>
<dbReference type="PANTHER" id="PTHR45348:SF5">
    <property type="entry name" value="OXIDOREDUCTASE, PUTATIVE (AFU_ORTHOLOGUE AFUA_8G01420)-RELATED"/>
    <property type="match status" value="1"/>
</dbReference>
<dbReference type="Proteomes" id="UP000308005">
    <property type="component" value="Unassembled WGS sequence"/>
</dbReference>
<feature type="non-terminal residue" evidence="2">
    <location>
        <position position="1"/>
    </location>
</feature>
<gene>
    <name evidence="2" type="ORF">D6C91_05676</name>
</gene>
<sequence length="274" mass="30729">SVKADSRWVDSRLERRSRRGFPWNGVSRRVVRRVCTWVESDHFPHSPIDFFRSCDDPTRGFHCLCRTVPQSPTPYFLGSCNQTYTFHSVWCKYIYRCIRCQGCTQQQYSPNHRNRCTDYVKTIVDTTKGDAVFDYRDSADEMISKIKKHLEAGNCGPVLHGLDPVIGKSSEKVLNEIVTPEGAINLVMPSDANITSVGVVHNTDNGSHGADARDLGLVTARWLTKAMQAGTFKGRPFEVGPGGLHAVDQALKDLKDGKNSATKYVFRIEDTRAS</sequence>
<evidence type="ECO:0000313" key="2">
    <source>
        <dbReference type="EMBL" id="THZ18023.1"/>
    </source>
</evidence>
<reference evidence="2 3" key="1">
    <citation type="submission" date="2018-10" db="EMBL/GenBank/DDBJ databases">
        <title>Fifty Aureobasidium pullulans genomes reveal a recombining polyextremotolerant generalist.</title>
        <authorList>
            <person name="Gostincar C."/>
            <person name="Turk M."/>
            <person name="Zajc J."/>
            <person name="Gunde-Cimerman N."/>
        </authorList>
    </citation>
    <scope>NUCLEOTIDE SEQUENCE [LARGE SCALE GENOMIC DNA]</scope>
    <source>
        <strain evidence="2 3">EXF-3863</strain>
    </source>
</reference>
<evidence type="ECO:0000256" key="1">
    <source>
        <dbReference type="ARBA" id="ARBA00023002"/>
    </source>
</evidence>
<dbReference type="InterPro" id="IPR047122">
    <property type="entry name" value="Trans-enoyl_RdTase-like"/>
</dbReference>
<dbReference type="EMBL" id="QZBM01000256">
    <property type="protein sequence ID" value="THZ18023.1"/>
    <property type="molecule type" value="Genomic_DNA"/>
</dbReference>
<comment type="caution">
    <text evidence="2">The sequence shown here is derived from an EMBL/GenBank/DDBJ whole genome shotgun (WGS) entry which is preliminary data.</text>
</comment>
<dbReference type="PANTHER" id="PTHR45348">
    <property type="entry name" value="HYPOTHETICAL OXIDOREDUCTASE (EUROFUNG)"/>
    <property type="match status" value="1"/>
</dbReference>
<protein>
    <submittedName>
        <fullName evidence="2">Uncharacterized protein</fullName>
    </submittedName>
</protein>
<name>A0A4S9T2T8_AURPU</name>